<dbReference type="AlphaFoldDB" id="A0A401TZY7"/>
<accession>A0A401TZY7</accession>
<comment type="caution">
    <text evidence="2">The sequence shown here is derived from an EMBL/GenBank/DDBJ whole genome shotgun (WGS) entry which is preliminary data.</text>
</comment>
<dbReference type="EMBL" id="BEZZ01231794">
    <property type="protein sequence ID" value="GCC48212.1"/>
    <property type="molecule type" value="Genomic_DNA"/>
</dbReference>
<evidence type="ECO:0000256" key="1">
    <source>
        <dbReference type="SAM" id="MobiDB-lite"/>
    </source>
</evidence>
<protein>
    <submittedName>
        <fullName evidence="2">Uncharacterized protein</fullName>
    </submittedName>
</protein>
<gene>
    <name evidence="2" type="ORF">chiPu_0032259</name>
</gene>
<reference evidence="2 3" key="1">
    <citation type="journal article" date="2018" name="Nat. Ecol. Evol.">
        <title>Shark genomes provide insights into elasmobranch evolution and the origin of vertebrates.</title>
        <authorList>
            <person name="Hara Y"/>
            <person name="Yamaguchi K"/>
            <person name="Onimaru K"/>
            <person name="Kadota M"/>
            <person name="Koyanagi M"/>
            <person name="Keeley SD"/>
            <person name="Tatsumi K"/>
            <person name="Tanaka K"/>
            <person name="Motone F"/>
            <person name="Kageyama Y"/>
            <person name="Nozu R"/>
            <person name="Adachi N"/>
            <person name="Nishimura O"/>
            <person name="Nakagawa R"/>
            <person name="Tanegashima C"/>
            <person name="Kiyatake I"/>
            <person name="Matsumoto R"/>
            <person name="Murakumo K"/>
            <person name="Nishida K"/>
            <person name="Terakita A"/>
            <person name="Kuratani S"/>
            <person name="Sato K"/>
            <person name="Hyodo S Kuraku.S."/>
        </authorList>
    </citation>
    <scope>NUCLEOTIDE SEQUENCE [LARGE SCALE GENOMIC DNA]</scope>
</reference>
<evidence type="ECO:0000313" key="2">
    <source>
        <dbReference type="EMBL" id="GCC48212.1"/>
    </source>
</evidence>
<feature type="compositionally biased region" description="Basic and acidic residues" evidence="1">
    <location>
        <begin position="1"/>
        <end position="11"/>
    </location>
</feature>
<sequence>MLGAHGCDRHPAFPAPSAREGGTKSKARTNMSRECGCVTPRRCNTFSVVPAKAGTHNHKCKLLRNAGTTSPFDNTCRGVWIPAFAGTPAGESRGCVTHLRLRGDNTDLRHLESRTISSSSWRKP</sequence>
<organism evidence="2 3">
    <name type="scientific">Chiloscyllium punctatum</name>
    <name type="common">Brownbanded bambooshark</name>
    <name type="synonym">Hemiscyllium punctatum</name>
    <dbReference type="NCBI Taxonomy" id="137246"/>
    <lineage>
        <taxon>Eukaryota</taxon>
        <taxon>Metazoa</taxon>
        <taxon>Chordata</taxon>
        <taxon>Craniata</taxon>
        <taxon>Vertebrata</taxon>
        <taxon>Chondrichthyes</taxon>
        <taxon>Elasmobranchii</taxon>
        <taxon>Galeomorphii</taxon>
        <taxon>Galeoidea</taxon>
        <taxon>Orectolobiformes</taxon>
        <taxon>Hemiscylliidae</taxon>
        <taxon>Chiloscyllium</taxon>
    </lineage>
</organism>
<feature type="region of interest" description="Disordered" evidence="1">
    <location>
        <begin position="1"/>
        <end position="31"/>
    </location>
</feature>
<proteinExistence type="predicted"/>
<evidence type="ECO:0000313" key="3">
    <source>
        <dbReference type="Proteomes" id="UP000287033"/>
    </source>
</evidence>
<keyword evidence="3" id="KW-1185">Reference proteome</keyword>
<dbReference type="Proteomes" id="UP000287033">
    <property type="component" value="Unassembled WGS sequence"/>
</dbReference>
<name>A0A401TZY7_CHIPU</name>